<evidence type="ECO:0000313" key="2">
    <source>
        <dbReference type="Proteomes" id="UP000182975"/>
    </source>
</evidence>
<proteinExistence type="predicted"/>
<gene>
    <name evidence="1" type="ORF">SAMN02910314_02007</name>
</gene>
<dbReference type="Pfam" id="PF05119">
    <property type="entry name" value="Terminase_4"/>
    <property type="match status" value="1"/>
</dbReference>
<protein>
    <submittedName>
        <fullName evidence="1">Phage terminase, small subunit, putative, P27 family</fullName>
    </submittedName>
</protein>
<dbReference type="InterPro" id="IPR027304">
    <property type="entry name" value="Trigger_fact/SurA_dom_sf"/>
</dbReference>
<dbReference type="PATRIC" id="fig|79604.3.peg.1009"/>
<dbReference type="Proteomes" id="UP000182975">
    <property type="component" value="Unassembled WGS sequence"/>
</dbReference>
<evidence type="ECO:0000313" key="1">
    <source>
        <dbReference type="EMBL" id="SEP04315.1"/>
    </source>
</evidence>
<dbReference type="AlphaFoldDB" id="A0A172RXY0"/>
<name>A0A172RXY0_9ACTN</name>
<organism evidence="1 2">
    <name type="scientific">Denitrobacterium detoxificans</name>
    <dbReference type="NCBI Taxonomy" id="79604"/>
    <lineage>
        <taxon>Bacteria</taxon>
        <taxon>Bacillati</taxon>
        <taxon>Actinomycetota</taxon>
        <taxon>Coriobacteriia</taxon>
        <taxon>Eggerthellales</taxon>
        <taxon>Eggerthellaceae</taxon>
        <taxon>Denitrobacterium</taxon>
    </lineage>
</organism>
<accession>A0A172RXY0</accession>
<keyword evidence="2" id="KW-1185">Reference proteome</keyword>
<dbReference type="SUPFAM" id="SSF109998">
    <property type="entry name" value="Triger factor/SurA peptide-binding domain-like"/>
    <property type="match status" value="1"/>
</dbReference>
<dbReference type="KEGG" id="ddt:AAY81_04955"/>
<dbReference type="KEGG" id="ddt:AAY81_00875"/>
<dbReference type="InterPro" id="IPR006448">
    <property type="entry name" value="Phage_term_ssu_P27"/>
</dbReference>
<dbReference type="STRING" id="79604.AAY81_00875"/>
<sequence length="155" mass="17386">MPALPNSGRKPIPVDVIVARGQTHLTKAEIEKRRAAEVHPKNVKIDPPDYMVDRELRKRFRRIARELAAIGVWAAIDADELARFVDAQWAYEQFTTRMKDALECGDVGKAMELQRAQDRAFKQAHAIATAFGMNCTARCKIVVPKPPEAKPKAVL</sequence>
<reference evidence="2" key="1">
    <citation type="submission" date="2016-10" db="EMBL/GenBank/DDBJ databases">
        <authorList>
            <person name="Varghese N."/>
        </authorList>
    </citation>
    <scope>NUCLEOTIDE SEQUENCE [LARGE SCALE GENOMIC DNA]</scope>
    <source>
        <strain evidence="2">DSM 21843</strain>
    </source>
</reference>
<dbReference type="RefSeq" id="WP_066660237.1">
    <property type="nucleotide sequence ID" value="NZ_CP011402.1"/>
</dbReference>
<dbReference type="EMBL" id="FOEC01000027">
    <property type="protein sequence ID" value="SEP04315.1"/>
    <property type="molecule type" value="Genomic_DNA"/>
</dbReference>